<dbReference type="Pfam" id="PF17121">
    <property type="entry name" value="zf-C3HC4_5"/>
    <property type="match status" value="1"/>
</dbReference>
<dbReference type="InterPro" id="IPR008011">
    <property type="entry name" value="Complex1_LYR_dom"/>
</dbReference>
<dbReference type="STRING" id="387005.A0A183H3Q6"/>
<sequence>MESIPRTGWIHLYKQLQRSASQFPQYNYREFFKRRIRDHFTAAVKNNDISETEFYECKMRECPKCKAKKYSNQTMVMMINECGHPLCRNCVENLFARNSGPCPQCGKILWKKGFWEQIFDDPMVEKENHIRKKLKKIYNLKRADFPTLRDFNNYLERIETIVMNLTYNIDVEETETEINRFKAENSELIERNKRKLDEDQIWVLQMLEEEQKRKKHCIESTGDEEELSEKVISSNKSKAIIDELRESDLPAEVILDRQRKRQIEAELAEKEEAARRKKSKMGMDEIILIIEAQQKRLDTTSFASVRISGAPFVYHAPELPINGPSLPNPEDLSRLGYLQHVLQISGNRHAGGFTPETCCMRALFDSRIDLFLL</sequence>
<evidence type="ECO:0000256" key="1">
    <source>
        <dbReference type="ARBA" id="ARBA00004123"/>
    </source>
</evidence>
<dbReference type="GO" id="GO:0006357">
    <property type="term" value="P:regulation of transcription by RNA polymerase II"/>
    <property type="evidence" value="ECO:0007669"/>
    <property type="project" value="TreeGrafter"/>
</dbReference>
<evidence type="ECO:0000256" key="2">
    <source>
        <dbReference type="ARBA" id="ARBA00022723"/>
    </source>
</evidence>
<dbReference type="InterPro" id="IPR017907">
    <property type="entry name" value="Znf_RING_CS"/>
</dbReference>
<dbReference type="EMBL" id="UZAJ01001153">
    <property type="protein sequence ID" value="VDO31918.1"/>
    <property type="molecule type" value="Genomic_DNA"/>
</dbReference>
<dbReference type="AlphaFoldDB" id="A0A183H3Q6"/>
<dbReference type="Pfam" id="PF06391">
    <property type="entry name" value="MAT1"/>
    <property type="match status" value="1"/>
</dbReference>
<dbReference type="Pfam" id="PF05347">
    <property type="entry name" value="Complex1_LYR"/>
    <property type="match status" value="1"/>
</dbReference>
<comment type="subcellular location">
    <subcellularLocation>
        <location evidence="1">Nucleus</location>
    </subcellularLocation>
</comment>
<feature type="coiled-coil region" evidence="7">
    <location>
        <begin position="171"/>
        <end position="198"/>
    </location>
</feature>
<dbReference type="GO" id="GO:0006289">
    <property type="term" value="P:nucleotide-excision repair"/>
    <property type="evidence" value="ECO:0007669"/>
    <property type="project" value="InterPro"/>
</dbReference>
<protein>
    <submittedName>
        <fullName evidence="11">RING-type domain-containing protein</fullName>
    </submittedName>
</protein>
<dbReference type="GO" id="GO:0005675">
    <property type="term" value="C:transcription factor TFIIH holo complex"/>
    <property type="evidence" value="ECO:0007669"/>
    <property type="project" value="InterPro"/>
</dbReference>
<evidence type="ECO:0000256" key="5">
    <source>
        <dbReference type="ARBA" id="ARBA00023242"/>
    </source>
</evidence>
<dbReference type="WBParaSite" id="OFLC_0000211501-mRNA-1">
    <property type="protein sequence ID" value="OFLC_0000211501-mRNA-1"/>
    <property type="gene ID" value="OFLC_0000211501"/>
</dbReference>
<dbReference type="InterPro" id="IPR057657">
    <property type="entry name" value="MAT1_CAK-anch"/>
</dbReference>
<evidence type="ECO:0000256" key="3">
    <source>
        <dbReference type="ARBA" id="ARBA00022771"/>
    </source>
</evidence>
<keyword evidence="10" id="KW-1185">Reference proteome</keyword>
<dbReference type="InterPro" id="IPR004575">
    <property type="entry name" value="MAT1/Tfb3"/>
</dbReference>
<accession>A0A183H3Q6</accession>
<dbReference type="SUPFAM" id="SSF57850">
    <property type="entry name" value="RING/U-box"/>
    <property type="match status" value="1"/>
</dbReference>
<evidence type="ECO:0000259" key="8">
    <source>
        <dbReference type="PROSITE" id="PS50089"/>
    </source>
</evidence>
<keyword evidence="5" id="KW-0539">Nucleus</keyword>
<dbReference type="Gene3D" id="3.30.40.10">
    <property type="entry name" value="Zinc/RING finger domain, C3HC4 (zinc finger)"/>
    <property type="match status" value="1"/>
</dbReference>
<reference evidence="11" key="1">
    <citation type="submission" date="2016-06" db="UniProtKB">
        <authorList>
            <consortium name="WormBaseParasite"/>
        </authorList>
    </citation>
    <scope>IDENTIFICATION</scope>
</reference>
<keyword evidence="3 6" id="KW-0863">Zinc-finger</keyword>
<keyword evidence="4" id="KW-0862">Zinc</keyword>
<dbReference type="InterPro" id="IPR015877">
    <property type="entry name" value="MAT1_centre"/>
</dbReference>
<keyword evidence="7" id="KW-0175">Coiled coil</keyword>
<evidence type="ECO:0000256" key="4">
    <source>
        <dbReference type="ARBA" id="ARBA00022833"/>
    </source>
</evidence>
<dbReference type="PANTHER" id="PTHR12683:SF13">
    <property type="entry name" value="CDK-ACTIVATING KINASE ASSEMBLY FACTOR MAT1"/>
    <property type="match status" value="1"/>
</dbReference>
<dbReference type="InterPro" id="IPR001841">
    <property type="entry name" value="Znf_RING"/>
</dbReference>
<evidence type="ECO:0000313" key="11">
    <source>
        <dbReference type="WBParaSite" id="OFLC_0000211501-mRNA-1"/>
    </source>
</evidence>
<name>A0A183H3Q6_9BILA</name>
<evidence type="ECO:0000256" key="7">
    <source>
        <dbReference type="SAM" id="Coils"/>
    </source>
</evidence>
<dbReference type="InterPro" id="IPR013083">
    <property type="entry name" value="Znf_RING/FYVE/PHD"/>
</dbReference>
<feature type="domain" description="RING-type" evidence="8">
    <location>
        <begin position="62"/>
        <end position="105"/>
    </location>
</feature>
<gene>
    <name evidence="9" type="ORF">OFLC_LOCUS2116</name>
</gene>
<organism evidence="11">
    <name type="scientific">Onchocerca flexuosa</name>
    <dbReference type="NCBI Taxonomy" id="387005"/>
    <lineage>
        <taxon>Eukaryota</taxon>
        <taxon>Metazoa</taxon>
        <taxon>Ecdysozoa</taxon>
        <taxon>Nematoda</taxon>
        <taxon>Chromadorea</taxon>
        <taxon>Rhabditida</taxon>
        <taxon>Spirurina</taxon>
        <taxon>Spiruromorpha</taxon>
        <taxon>Filarioidea</taxon>
        <taxon>Onchocercidae</taxon>
        <taxon>Onchocerca</taxon>
    </lineage>
</organism>
<evidence type="ECO:0000313" key="9">
    <source>
        <dbReference type="EMBL" id="VDO31918.1"/>
    </source>
</evidence>
<dbReference type="PROSITE" id="PS00518">
    <property type="entry name" value="ZF_RING_1"/>
    <property type="match status" value="1"/>
</dbReference>
<proteinExistence type="predicted"/>
<keyword evidence="2" id="KW-0479">Metal-binding</keyword>
<dbReference type="NCBIfam" id="TIGR00570">
    <property type="entry name" value="cdk7"/>
    <property type="match status" value="1"/>
</dbReference>
<evidence type="ECO:0000313" key="10">
    <source>
        <dbReference type="Proteomes" id="UP000267606"/>
    </source>
</evidence>
<dbReference type="PROSITE" id="PS50089">
    <property type="entry name" value="ZF_RING_2"/>
    <property type="match status" value="1"/>
</dbReference>
<dbReference type="Pfam" id="PF25811">
    <property type="entry name" value="CAK-anch_MAT1"/>
    <property type="match status" value="1"/>
</dbReference>
<evidence type="ECO:0000256" key="6">
    <source>
        <dbReference type="PROSITE-ProRule" id="PRU00175"/>
    </source>
</evidence>
<dbReference type="GO" id="GO:0008270">
    <property type="term" value="F:zinc ion binding"/>
    <property type="evidence" value="ECO:0007669"/>
    <property type="project" value="UniProtKB-KW"/>
</dbReference>
<dbReference type="Proteomes" id="UP000267606">
    <property type="component" value="Unassembled WGS sequence"/>
</dbReference>
<dbReference type="SMART" id="SM00184">
    <property type="entry name" value="RING"/>
    <property type="match status" value="1"/>
</dbReference>
<dbReference type="GO" id="GO:0061575">
    <property type="term" value="F:cyclin-dependent protein serine/threonine kinase activator activity"/>
    <property type="evidence" value="ECO:0007669"/>
    <property type="project" value="InterPro"/>
</dbReference>
<reference evidence="9 10" key="2">
    <citation type="submission" date="2018-11" db="EMBL/GenBank/DDBJ databases">
        <authorList>
            <consortium name="Pathogen Informatics"/>
        </authorList>
    </citation>
    <scope>NUCLEOTIDE SEQUENCE [LARGE SCALE GENOMIC DNA]</scope>
</reference>
<dbReference type="PANTHER" id="PTHR12683">
    <property type="entry name" value="CDK-ACTIVATING KINASE ASSEMBLY FACTOR MAT1"/>
    <property type="match status" value="1"/>
</dbReference>